<dbReference type="Proteomes" id="UP000092093">
    <property type="component" value="Unassembled WGS sequence"/>
</dbReference>
<accession>A0A1B7X8F5</accession>
<evidence type="ECO:0000313" key="1">
    <source>
        <dbReference type="EMBL" id="OBQ45627.1"/>
    </source>
</evidence>
<proteinExistence type="predicted"/>
<organism evidence="1 2">
    <name type="scientific">Aphanizomenon flos-aquae WA102</name>
    <dbReference type="NCBI Taxonomy" id="1710896"/>
    <lineage>
        <taxon>Bacteria</taxon>
        <taxon>Bacillati</taxon>
        <taxon>Cyanobacteriota</taxon>
        <taxon>Cyanophyceae</taxon>
        <taxon>Nostocales</taxon>
        <taxon>Aphanizomenonaceae</taxon>
        <taxon>Aphanizomenon</taxon>
    </lineage>
</organism>
<name>A0A1B7X8F5_APHFL</name>
<dbReference type="EMBL" id="LJOW01000002">
    <property type="protein sequence ID" value="OBQ45627.1"/>
    <property type="molecule type" value="Genomic_DNA"/>
</dbReference>
<gene>
    <name evidence="1" type="ORF">AN484_01275</name>
</gene>
<evidence type="ECO:0000313" key="2">
    <source>
        <dbReference type="Proteomes" id="UP000092093"/>
    </source>
</evidence>
<sequence>MICEEPDFIFPLQADIYYPIVEQGTYGNVKKTWIIDKTIAANFNAVGSAGNEEVRPNVNITQRSSLIGRVKTDLRISSLDAPHSITNIILTNIRDKNCNYIYTETSGPRAGKSTIFEVATQEPYVGPFGGIEYYNLVIRRSENQAVDV</sequence>
<dbReference type="AlphaFoldDB" id="A0A1B7X8F5"/>
<protein>
    <submittedName>
        <fullName evidence="1">Uncharacterized protein</fullName>
    </submittedName>
</protein>
<comment type="caution">
    <text evidence="1">The sequence shown here is derived from an EMBL/GenBank/DDBJ whole genome shotgun (WGS) entry which is preliminary data.</text>
</comment>
<reference evidence="1 2" key="1">
    <citation type="submission" date="2015-09" db="EMBL/GenBank/DDBJ databases">
        <title>Aphanizomenon flos-aquae WA102.</title>
        <authorList>
            <person name="Driscoll C."/>
        </authorList>
    </citation>
    <scope>NUCLEOTIDE SEQUENCE [LARGE SCALE GENOMIC DNA]</scope>
    <source>
        <strain evidence="1">WA102</strain>
    </source>
</reference>